<accession>A0A2P2QBA1</accession>
<protein>
    <submittedName>
        <fullName evidence="1">Uncharacterized protein</fullName>
    </submittedName>
</protein>
<dbReference type="EMBL" id="GGEC01083713">
    <property type="protein sequence ID" value="MBX64197.1"/>
    <property type="molecule type" value="Transcribed_RNA"/>
</dbReference>
<sequence>MPAKRVSLCTWEVPINSDANTIGIDCNLVFKGLITIV</sequence>
<evidence type="ECO:0000313" key="1">
    <source>
        <dbReference type="EMBL" id="MBX64197.1"/>
    </source>
</evidence>
<dbReference type="AlphaFoldDB" id="A0A2P2QBA1"/>
<proteinExistence type="predicted"/>
<reference evidence="1" key="1">
    <citation type="submission" date="2018-02" db="EMBL/GenBank/DDBJ databases">
        <title>Rhizophora mucronata_Transcriptome.</title>
        <authorList>
            <person name="Meera S.P."/>
            <person name="Sreeshan A."/>
            <person name="Augustine A."/>
        </authorList>
    </citation>
    <scope>NUCLEOTIDE SEQUENCE</scope>
    <source>
        <tissue evidence="1">Leaf</tissue>
    </source>
</reference>
<organism evidence="1">
    <name type="scientific">Rhizophora mucronata</name>
    <name type="common">Asiatic mangrove</name>
    <dbReference type="NCBI Taxonomy" id="61149"/>
    <lineage>
        <taxon>Eukaryota</taxon>
        <taxon>Viridiplantae</taxon>
        <taxon>Streptophyta</taxon>
        <taxon>Embryophyta</taxon>
        <taxon>Tracheophyta</taxon>
        <taxon>Spermatophyta</taxon>
        <taxon>Magnoliopsida</taxon>
        <taxon>eudicotyledons</taxon>
        <taxon>Gunneridae</taxon>
        <taxon>Pentapetalae</taxon>
        <taxon>rosids</taxon>
        <taxon>fabids</taxon>
        <taxon>Malpighiales</taxon>
        <taxon>Rhizophoraceae</taxon>
        <taxon>Rhizophora</taxon>
    </lineage>
</organism>
<name>A0A2P2QBA1_RHIMU</name>